<dbReference type="PROSITE" id="PS50883">
    <property type="entry name" value="EAL"/>
    <property type="match status" value="1"/>
</dbReference>
<keyword evidence="1" id="KW-0597">Phosphoprotein</keyword>
<dbReference type="PANTHER" id="PTHR33121:SF79">
    <property type="entry name" value="CYCLIC DI-GMP PHOSPHODIESTERASE PDED-RELATED"/>
    <property type="match status" value="1"/>
</dbReference>
<dbReference type="Gene3D" id="3.20.20.450">
    <property type="entry name" value="EAL domain"/>
    <property type="match status" value="1"/>
</dbReference>
<dbReference type="InterPro" id="IPR011006">
    <property type="entry name" value="CheY-like_superfamily"/>
</dbReference>
<sequence>MEMADGNRLLLIVDDQDVVRHTLKLCLKNIEYENVVEARDGREAKKVIAENDVDIIFCDLNMPVEDGFEVLRYLGEIGFKGSVILISGEEEELLSSSSNLARLYQLDILGSVQKPVSAGVVKKLIAQIETSRLTRLNAPPVPVLSANDILHHMDVGNVKAFFQPQMDLATRRVSGLEVLARIVVSDSEVIYPDSFIPAAEKSLDLIQSLTKVIIKEALSEISQNYQFLQGITFALNISAKVLEDPQFPYWLNEVVVDYKIPQENIICELTETALTHEQTTVDTQLLRLKILRFKISIDDFGTGYSSIAQLHSIPFDEIKVDKRFVLDCISNLKSRAILEQSICMAKAMGISVVAEGVENRDIENFLISIGCHIAQGFLYSRPDTIEPIVKYIRWTQNMLESG</sequence>
<comment type="caution">
    <text evidence="4">The sequence shown here is derived from an EMBL/GenBank/DDBJ whole genome shotgun (WGS) entry which is preliminary data.</text>
</comment>
<reference evidence="5" key="1">
    <citation type="journal article" date="2019" name="Int. J. Syst. Evol. Microbiol.">
        <title>The Global Catalogue of Microorganisms (GCM) 10K type strain sequencing project: providing services to taxonomists for standard genome sequencing and annotation.</title>
        <authorList>
            <consortium name="The Broad Institute Genomics Platform"/>
            <consortium name="The Broad Institute Genome Sequencing Center for Infectious Disease"/>
            <person name="Wu L."/>
            <person name="Ma J."/>
        </authorList>
    </citation>
    <scope>NUCLEOTIDE SEQUENCE [LARGE SCALE GENOMIC DNA]</scope>
    <source>
        <strain evidence="5">NBRC 108723</strain>
    </source>
</reference>
<name>A0ABQ6F265_9VIBR</name>
<dbReference type="InterPro" id="IPR001789">
    <property type="entry name" value="Sig_transdc_resp-reg_receiver"/>
</dbReference>
<dbReference type="InterPro" id="IPR050706">
    <property type="entry name" value="Cyclic-di-GMP_PDE-like"/>
</dbReference>
<dbReference type="CDD" id="cd01948">
    <property type="entry name" value="EAL"/>
    <property type="match status" value="1"/>
</dbReference>
<evidence type="ECO:0000259" key="2">
    <source>
        <dbReference type="PROSITE" id="PS50110"/>
    </source>
</evidence>
<gene>
    <name evidence="4" type="ORF">GCM10007938_31190</name>
</gene>
<evidence type="ECO:0000256" key="1">
    <source>
        <dbReference type="PROSITE-ProRule" id="PRU00169"/>
    </source>
</evidence>
<dbReference type="PANTHER" id="PTHR33121">
    <property type="entry name" value="CYCLIC DI-GMP PHOSPHODIESTERASE PDEF"/>
    <property type="match status" value="1"/>
</dbReference>
<dbReference type="Pfam" id="PF00563">
    <property type="entry name" value="EAL"/>
    <property type="match status" value="1"/>
</dbReference>
<dbReference type="InterPro" id="IPR035919">
    <property type="entry name" value="EAL_sf"/>
</dbReference>
<feature type="modified residue" description="4-aspartylphosphate" evidence="1">
    <location>
        <position position="59"/>
    </location>
</feature>
<dbReference type="EMBL" id="BSPW01000073">
    <property type="protein sequence ID" value="GLT19337.1"/>
    <property type="molecule type" value="Genomic_DNA"/>
</dbReference>
<dbReference type="SUPFAM" id="SSF52172">
    <property type="entry name" value="CheY-like"/>
    <property type="match status" value="1"/>
</dbReference>
<dbReference type="PROSITE" id="PS50110">
    <property type="entry name" value="RESPONSE_REGULATORY"/>
    <property type="match status" value="1"/>
</dbReference>
<dbReference type="InterPro" id="IPR001633">
    <property type="entry name" value="EAL_dom"/>
</dbReference>
<feature type="domain" description="Response regulatory" evidence="2">
    <location>
        <begin position="9"/>
        <end position="129"/>
    </location>
</feature>
<organism evidence="4 5">
    <name type="scientific">Vibrio zhanjiangensis</name>
    <dbReference type="NCBI Taxonomy" id="1046128"/>
    <lineage>
        <taxon>Bacteria</taxon>
        <taxon>Pseudomonadati</taxon>
        <taxon>Pseudomonadota</taxon>
        <taxon>Gammaproteobacteria</taxon>
        <taxon>Vibrionales</taxon>
        <taxon>Vibrionaceae</taxon>
        <taxon>Vibrio</taxon>
    </lineage>
</organism>
<protein>
    <submittedName>
        <fullName evidence="4">Transcriptional regulator</fullName>
    </submittedName>
</protein>
<dbReference type="SMART" id="SM00448">
    <property type="entry name" value="REC"/>
    <property type="match status" value="1"/>
</dbReference>
<evidence type="ECO:0000313" key="4">
    <source>
        <dbReference type="EMBL" id="GLT19337.1"/>
    </source>
</evidence>
<keyword evidence="5" id="KW-1185">Reference proteome</keyword>
<dbReference type="Pfam" id="PF00072">
    <property type="entry name" value="Response_reg"/>
    <property type="match status" value="1"/>
</dbReference>
<dbReference type="Proteomes" id="UP001157138">
    <property type="component" value="Unassembled WGS sequence"/>
</dbReference>
<dbReference type="Gene3D" id="3.40.50.2300">
    <property type="match status" value="1"/>
</dbReference>
<proteinExistence type="predicted"/>
<dbReference type="SUPFAM" id="SSF141868">
    <property type="entry name" value="EAL domain-like"/>
    <property type="match status" value="1"/>
</dbReference>
<accession>A0ABQ6F265</accession>
<feature type="domain" description="EAL" evidence="3">
    <location>
        <begin position="142"/>
        <end position="396"/>
    </location>
</feature>
<evidence type="ECO:0000313" key="5">
    <source>
        <dbReference type="Proteomes" id="UP001157138"/>
    </source>
</evidence>
<evidence type="ECO:0000259" key="3">
    <source>
        <dbReference type="PROSITE" id="PS50883"/>
    </source>
</evidence>
<dbReference type="SMART" id="SM00052">
    <property type="entry name" value="EAL"/>
    <property type="match status" value="1"/>
</dbReference>